<feature type="compositionally biased region" description="Basic residues" evidence="1">
    <location>
        <begin position="180"/>
        <end position="200"/>
    </location>
</feature>
<organism evidence="3 4">
    <name type="scientific">Aureococcus anophagefferens</name>
    <name type="common">Harmful bloom alga</name>
    <dbReference type="NCBI Taxonomy" id="44056"/>
    <lineage>
        <taxon>Eukaryota</taxon>
        <taxon>Sar</taxon>
        <taxon>Stramenopiles</taxon>
        <taxon>Ochrophyta</taxon>
        <taxon>Pelagophyceae</taxon>
        <taxon>Pelagomonadales</taxon>
        <taxon>Pelagomonadaceae</taxon>
        <taxon>Aureococcus</taxon>
    </lineage>
</organism>
<dbReference type="Proteomes" id="UP001363151">
    <property type="component" value="Unassembled WGS sequence"/>
</dbReference>
<keyword evidence="2" id="KW-0812">Transmembrane</keyword>
<feature type="region of interest" description="Disordered" evidence="1">
    <location>
        <begin position="80"/>
        <end position="122"/>
    </location>
</feature>
<name>A0ABR1FZH7_AURAN</name>
<dbReference type="EMBL" id="JBBJCI010000178">
    <property type="protein sequence ID" value="KAK7241584.1"/>
    <property type="molecule type" value="Genomic_DNA"/>
</dbReference>
<evidence type="ECO:0000256" key="1">
    <source>
        <dbReference type="SAM" id="MobiDB-lite"/>
    </source>
</evidence>
<feature type="compositionally biased region" description="Low complexity" evidence="1">
    <location>
        <begin position="80"/>
        <end position="104"/>
    </location>
</feature>
<keyword evidence="2" id="KW-0472">Membrane</keyword>
<protein>
    <recommendedName>
        <fullName evidence="5">Peptidase M28 domain-containing protein</fullName>
    </recommendedName>
</protein>
<gene>
    <name evidence="3" type="ORF">SO694_00170057</name>
</gene>
<feature type="compositionally biased region" description="Low complexity" evidence="1">
    <location>
        <begin position="113"/>
        <end position="122"/>
    </location>
</feature>
<proteinExistence type="predicted"/>
<comment type="caution">
    <text evidence="3">The sequence shown here is derived from an EMBL/GenBank/DDBJ whole genome shotgun (WGS) entry which is preliminary data.</text>
</comment>
<accession>A0ABR1FZH7</accession>
<feature type="region of interest" description="Disordered" evidence="1">
    <location>
        <begin position="163"/>
        <end position="212"/>
    </location>
</feature>
<keyword evidence="2" id="KW-1133">Transmembrane helix</keyword>
<reference evidence="3 4" key="1">
    <citation type="submission" date="2024-03" db="EMBL/GenBank/DDBJ databases">
        <title>Aureococcus anophagefferens CCMP1851 and Kratosvirus quantuckense: Draft genome of a second virus-susceptible host strain in the model system.</title>
        <authorList>
            <person name="Chase E."/>
            <person name="Truchon A.R."/>
            <person name="Schepens W."/>
            <person name="Wilhelm S.W."/>
        </authorList>
    </citation>
    <scope>NUCLEOTIDE SEQUENCE [LARGE SCALE GENOMIC DNA]</scope>
    <source>
        <strain evidence="3 4">CCMP1851</strain>
    </source>
</reference>
<keyword evidence="4" id="KW-1185">Reference proteome</keyword>
<evidence type="ECO:0008006" key="5">
    <source>
        <dbReference type="Google" id="ProtNLM"/>
    </source>
</evidence>
<evidence type="ECO:0000313" key="4">
    <source>
        <dbReference type="Proteomes" id="UP001363151"/>
    </source>
</evidence>
<evidence type="ECO:0000313" key="3">
    <source>
        <dbReference type="EMBL" id="KAK7241584.1"/>
    </source>
</evidence>
<feature type="transmembrane region" description="Helical" evidence="2">
    <location>
        <begin position="130"/>
        <end position="159"/>
    </location>
</feature>
<evidence type="ECO:0000256" key="2">
    <source>
        <dbReference type="SAM" id="Phobius"/>
    </source>
</evidence>
<sequence>MSGRPSYRARRPSAASGCLDDYYTDTLGLGFTTEMTSGLGFSMPESHVPVVGEEPWKSTTGEETLAWATVVLAYAATLDATAPPSSPRTSRPSPRPSTRAPSAARARDGRGAGDAAPAPRRPFIGRRGRLFSAVGAGAGAIAAVVAAFFALVGLAALIVSRRARARRTATTKTRSDDGRRGRRAGRRAARALPRRRRRDRGRPGGDPGIELV</sequence>